<sequence length="564" mass="61100">MRLKLVAVAVAALAPVVAMLVYNEVALRHQRNEEVRASAAQAARQASSEVERIIEGLHALLVSVAAMPSVRQLDVPACNTALKAVVESIPNIRTIFVVGLDGQPICGSMAFPEGVIFSDRDYFQQMLTTKAFVVGTYTQSRLVDRPVLPLAMPLMEGDAMKAVIVSGIRLDWLQNRITERGVAPGNAVTIADGNGTIVAHVPSPERFVGTVIPDALERLIHADQPDVIDVVSQDGTERILGYRPIALPSSPLYVSAGFSKEEAFAPINRATTMNTLAIVGGALFAFLASIFIGNRFILVPISRIADVMEKWRSGQTTARTGMKGPDELGVVGATFDRLLDELDERRRQSQEAEEERSLLVRELAHRVKNGFTLVQAIARQTFSRSDPERYNSFAERLAALAGTYDLILSREGSASSVREIVSAALRAHVASQAERIRLDGPEVVLPADIALPLSLVLHELATNATKYGSLGSEYGTVTIEWKHDDGRVLLVWTEAGGPPVSTPTKKGFGSILIERAFPAKAQARSRSDYRPGGLVFEVIFLIAEPVARGEVDPLGKDDMHASET</sequence>
<dbReference type="PANTHER" id="PTHR41523">
    <property type="entry name" value="TWO-COMPONENT SYSTEM SENSOR PROTEIN"/>
    <property type="match status" value="1"/>
</dbReference>
<evidence type="ECO:0000256" key="6">
    <source>
        <dbReference type="ARBA" id="ARBA00022679"/>
    </source>
</evidence>
<dbReference type="PROSITE" id="PS50885">
    <property type="entry name" value="HAMP"/>
    <property type="match status" value="1"/>
</dbReference>
<dbReference type="Gene3D" id="6.10.340.10">
    <property type="match status" value="1"/>
</dbReference>
<dbReference type="SMART" id="SM00911">
    <property type="entry name" value="HWE_HK"/>
    <property type="match status" value="1"/>
</dbReference>
<dbReference type="SUPFAM" id="SSF55874">
    <property type="entry name" value="ATPase domain of HSP90 chaperone/DNA topoisomerase II/histidine kinase"/>
    <property type="match status" value="1"/>
</dbReference>
<keyword evidence="7 14" id="KW-0812">Transmembrane</keyword>
<dbReference type="InterPro" id="IPR033479">
    <property type="entry name" value="dCache_1"/>
</dbReference>
<dbReference type="Pfam" id="PF07536">
    <property type="entry name" value="HWE_HK"/>
    <property type="match status" value="1"/>
</dbReference>
<dbReference type="Gene3D" id="3.30.565.10">
    <property type="entry name" value="Histidine kinase-like ATPase, C-terminal domain"/>
    <property type="match status" value="1"/>
</dbReference>
<evidence type="ECO:0000256" key="7">
    <source>
        <dbReference type="ARBA" id="ARBA00022692"/>
    </source>
</evidence>
<evidence type="ECO:0000256" key="11">
    <source>
        <dbReference type="ARBA" id="ARBA00022989"/>
    </source>
</evidence>
<keyword evidence="6" id="KW-0808">Transferase</keyword>
<feature type="domain" description="HAMP" evidence="15">
    <location>
        <begin position="295"/>
        <end position="347"/>
    </location>
</feature>
<reference evidence="16 17" key="1">
    <citation type="submission" date="2021-08" db="EMBL/GenBank/DDBJ databases">
        <title>Rhizobium croatiense sp. nov. and Rhizobium redzepovicii sp. nov., two new species isolated from nodules of Phaseolus vulgaris in Croatia.</title>
        <authorList>
            <person name="Rajnovic I."/>
            <person name="Ramirez-Bahena M.H."/>
            <person name="Kajic S."/>
            <person name="Igual M.J."/>
            <person name="Peix A."/>
            <person name="Velazquez E."/>
            <person name="Sikora S."/>
        </authorList>
    </citation>
    <scope>NUCLEOTIDE SEQUENCE [LARGE SCALE GENOMIC DNA]</scope>
    <source>
        <strain evidence="16 17">13T</strain>
    </source>
</reference>
<dbReference type="EC" id="2.7.13.3" evidence="3"/>
<dbReference type="InterPro" id="IPR011102">
    <property type="entry name" value="Sig_transdc_His_kinase_HWE"/>
</dbReference>
<dbReference type="RefSeq" id="WP_222138298.1">
    <property type="nucleotide sequence ID" value="NZ_JAILYI010000005.1"/>
</dbReference>
<evidence type="ECO:0000256" key="8">
    <source>
        <dbReference type="ARBA" id="ARBA00022741"/>
    </source>
</evidence>
<keyword evidence="10" id="KW-0067">ATP-binding</keyword>
<keyword evidence="4" id="KW-1003">Cell membrane</keyword>
<keyword evidence="9" id="KW-0418">Kinase</keyword>
<dbReference type="SUPFAM" id="SSF158472">
    <property type="entry name" value="HAMP domain-like"/>
    <property type="match status" value="1"/>
</dbReference>
<feature type="transmembrane region" description="Helical" evidence="14">
    <location>
        <begin position="276"/>
        <end position="298"/>
    </location>
</feature>
<keyword evidence="5" id="KW-0597">Phosphoprotein</keyword>
<evidence type="ECO:0000256" key="10">
    <source>
        <dbReference type="ARBA" id="ARBA00022840"/>
    </source>
</evidence>
<evidence type="ECO:0000313" key="17">
    <source>
        <dbReference type="Proteomes" id="UP000733858"/>
    </source>
</evidence>
<feature type="coiled-coil region" evidence="13">
    <location>
        <begin position="335"/>
        <end position="362"/>
    </location>
</feature>
<keyword evidence="13" id="KW-0175">Coiled coil</keyword>
<keyword evidence="12 14" id="KW-0472">Membrane</keyword>
<organism evidence="16 17">
    <name type="scientific">Rhizobium croatiense</name>
    <dbReference type="NCBI Taxonomy" id="2867516"/>
    <lineage>
        <taxon>Bacteria</taxon>
        <taxon>Pseudomonadati</taxon>
        <taxon>Pseudomonadota</taxon>
        <taxon>Alphaproteobacteria</taxon>
        <taxon>Hyphomicrobiales</taxon>
        <taxon>Rhizobiaceae</taxon>
        <taxon>Rhizobium/Agrobacterium group</taxon>
        <taxon>Rhizobium</taxon>
    </lineage>
</organism>
<evidence type="ECO:0000256" key="4">
    <source>
        <dbReference type="ARBA" id="ARBA00022475"/>
    </source>
</evidence>
<evidence type="ECO:0000256" key="1">
    <source>
        <dbReference type="ARBA" id="ARBA00000085"/>
    </source>
</evidence>
<dbReference type="PANTHER" id="PTHR41523:SF7">
    <property type="entry name" value="HISTIDINE KINASE"/>
    <property type="match status" value="1"/>
</dbReference>
<comment type="caution">
    <text evidence="16">The sequence shown here is derived from an EMBL/GenBank/DDBJ whole genome shotgun (WGS) entry which is preliminary data.</text>
</comment>
<keyword evidence="8" id="KW-0547">Nucleotide-binding</keyword>
<dbReference type="Gene3D" id="3.30.450.20">
    <property type="entry name" value="PAS domain"/>
    <property type="match status" value="2"/>
</dbReference>
<keyword evidence="11 14" id="KW-1133">Transmembrane helix</keyword>
<dbReference type="InterPro" id="IPR036890">
    <property type="entry name" value="HATPase_C_sf"/>
</dbReference>
<dbReference type="Pfam" id="PF00672">
    <property type="entry name" value="HAMP"/>
    <property type="match status" value="1"/>
</dbReference>
<name>A0ABS7LTH0_9HYPH</name>
<evidence type="ECO:0000313" key="16">
    <source>
        <dbReference type="EMBL" id="MBY4628143.1"/>
    </source>
</evidence>
<accession>A0ABS7LTH0</accession>
<evidence type="ECO:0000259" key="15">
    <source>
        <dbReference type="PROSITE" id="PS50885"/>
    </source>
</evidence>
<dbReference type="SMART" id="SM00304">
    <property type="entry name" value="HAMP"/>
    <property type="match status" value="1"/>
</dbReference>
<dbReference type="EMBL" id="JAILYJ010000001">
    <property type="protein sequence ID" value="MBY4628143.1"/>
    <property type="molecule type" value="Genomic_DNA"/>
</dbReference>
<evidence type="ECO:0000256" key="3">
    <source>
        <dbReference type="ARBA" id="ARBA00012438"/>
    </source>
</evidence>
<evidence type="ECO:0000256" key="5">
    <source>
        <dbReference type="ARBA" id="ARBA00022553"/>
    </source>
</evidence>
<dbReference type="InterPro" id="IPR003660">
    <property type="entry name" value="HAMP_dom"/>
</dbReference>
<dbReference type="Pfam" id="PF02743">
    <property type="entry name" value="dCache_1"/>
    <property type="match status" value="1"/>
</dbReference>
<dbReference type="CDD" id="cd06225">
    <property type="entry name" value="HAMP"/>
    <property type="match status" value="1"/>
</dbReference>
<keyword evidence="17" id="KW-1185">Reference proteome</keyword>
<protein>
    <recommendedName>
        <fullName evidence="3">histidine kinase</fullName>
        <ecNumber evidence="3">2.7.13.3</ecNumber>
    </recommendedName>
</protein>
<evidence type="ECO:0000256" key="14">
    <source>
        <dbReference type="SAM" id="Phobius"/>
    </source>
</evidence>
<proteinExistence type="predicted"/>
<evidence type="ECO:0000256" key="9">
    <source>
        <dbReference type="ARBA" id="ARBA00022777"/>
    </source>
</evidence>
<dbReference type="CDD" id="cd12914">
    <property type="entry name" value="PDC1_DGC_like"/>
    <property type="match status" value="1"/>
</dbReference>
<comment type="subcellular location">
    <subcellularLocation>
        <location evidence="2">Cell membrane</location>
        <topology evidence="2">Multi-pass membrane protein</topology>
    </subcellularLocation>
</comment>
<dbReference type="Proteomes" id="UP000733858">
    <property type="component" value="Unassembled WGS sequence"/>
</dbReference>
<dbReference type="CDD" id="cd12915">
    <property type="entry name" value="PDC2_DGC_like"/>
    <property type="match status" value="1"/>
</dbReference>
<comment type="catalytic activity">
    <reaction evidence="1">
        <text>ATP + protein L-histidine = ADP + protein N-phospho-L-histidine.</text>
        <dbReference type="EC" id="2.7.13.3"/>
    </reaction>
</comment>
<evidence type="ECO:0000256" key="2">
    <source>
        <dbReference type="ARBA" id="ARBA00004651"/>
    </source>
</evidence>
<gene>
    <name evidence="16" type="ORF">K6M89_02310</name>
</gene>
<evidence type="ECO:0000256" key="12">
    <source>
        <dbReference type="ARBA" id="ARBA00023136"/>
    </source>
</evidence>
<evidence type="ECO:0000256" key="13">
    <source>
        <dbReference type="SAM" id="Coils"/>
    </source>
</evidence>